<dbReference type="AlphaFoldDB" id="A0A316GQX6"/>
<feature type="transmembrane region" description="Helical" evidence="1">
    <location>
        <begin position="217"/>
        <end position="241"/>
    </location>
</feature>
<dbReference type="PANTHER" id="PTHR38457">
    <property type="entry name" value="REGULATOR ABRB-RELATED"/>
    <property type="match status" value="1"/>
</dbReference>
<proteinExistence type="predicted"/>
<evidence type="ECO:0000256" key="1">
    <source>
        <dbReference type="SAM" id="Phobius"/>
    </source>
</evidence>
<dbReference type="PIRSF" id="PIRSF038991">
    <property type="entry name" value="Protein_AbrB"/>
    <property type="match status" value="1"/>
</dbReference>
<evidence type="ECO:0008006" key="4">
    <source>
        <dbReference type="Google" id="ProtNLM"/>
    </source>
</evidence>
<dbReference type="GO" id="GO:0010468">
    <property type="term" value="P:regulation of gene expression"/>
    <property type="evidence" value="ECO:0007669"/>
    <property type="project" value="InterPro"/>
</dbReference>
<dbReference type="Pfam" id="PF05145">
    <property type="entry name" value="AbrB"/>
    <property type="match status" value="1"/>
</dbReference>
<evidence type="ECO:0000313" key="2">
    <source>
        <dbReference type="EMBL" id="PWK57377.1"/>
    </source>
</evidence>
<organism evidence="2 3">
    <name type="scientific">Silicimonas algicola</name>
    <dbReference type="NCBI Taxonomy" id="1826607"/>
    <lineage>
        <taxon>Bacteria</taxon>
        <taxon>Pseudomonadati</taxon>
        <taxon>Pseudomonadota</taxon>
        <taxon>Alphaproteobacteria</taxon>
        <taxon>Rhodobacterales</taxon>
        <taxon>Paracoccaceae</taxon>
    </lineage>
</organism>
<feature type="transmembrane region" description="Helical" evidence="1">
    <location>
        <begin position="20"/>
        <end position="40"/>
    </location>
</feature>
<gene>
    <name evidence="2" type="ORF">C8D95_10219</name>
</gene>
<protein>
    <recommendedName>
        <fullName evidence="4">AbrB family transcriptional regulator</fullName>
    </recommendedName>
</protein>
<dbReference type="PANTHER" id="PTHR38457:SF1">
    <property type="entry name" value="REGULATOR ABRB-RELATED"/>
    <property type="match status" value="1"/>
</dbReference>
<feature type="transmembrane region" description="Helical" evidence="1">
    <location>
        <begin position="337"/>
        <end position="355"/>
    </location>
</feature>
<feature type="transmembrane region" description="Helical" evidence="1">
    <location>
        <begin position="276"/>
        <end position="299"/>
    </location>
</feature>
<keyword evidence="1" id="KW-0472">Membrane</keyword>
<accession>A0A316GQX6</accession>
<feature type="transmembrane region" description="Helical" evidence="1">
    <location>
        <begin position="247"/>
        <end position="269"/>
    </location>
</feature>
<keyword evidence="3" id="KW-1185">Reference proteome</keyword>
<keyword evidence="1" id="KW-1133">Transmembrane helix</keyword>
<name>A0A316GQX6_9RHOB</name>
<dbReference type="Proteomes" id="UP000245390">
    <property type="component" value="Unassembled WGS sequence"/>
</dbReference>
<sequence length="371" mass="39183">MDTIECNQWFTAVPMLRSRLARRSLTLASAVIGTLVFWLLSLPLPFLFGPMTACLLVALSGAPMAGFGQLSVGMRTILGVAIGSSFTPEMVHRIPPMAASVALVPLYIAMIGLVGVPFFRKVYKFDWATSWYAAMPGGLQDMVVFGQEAGGDVRALSLIHATRVLVVITLAPLILQQGFGATMDNPIGAPATELPPHELVLMVLAALIGWKGGERIGLFGASILGPMIMTAALSFAGLIHSRPPAEAILAAQFFIGMGIGVGYTGVTWYELRRHVVAGLVFVVLVAMLAAAFTEVVVYLDLAPPVDAFLAFAPGGQAEMTVLAIIAGADLGYVVMHHILRVLLVITGAPVAARLLRVKDRRAQEADAGPGG</sequence>
<dbReference type="EMBL" id="QGGV01000002">
    <property type="protein sequence ID" value="PWK57377.1"/>
    <property type="molecule type" value="Genomic_DNA"/>
</dbReference>
<comment type="caution">
    <text evidence="2">The sequence shown here is derived from an EMBL/GenBank/DDBJ whole genome shotgun (WGS) entry which is preliminary data.</text>
</comment>
<dbReference type="GO" id="GO:0016020">
    <property type="term" value="C:membrane"/>
    <property type="evidence" value="ECO:0007669"/>
    <property type="project" value="InterPro"/>
</dbReference>
<keyword evidence="1" id="KW-0812">Transmembrane</keyword>
<reference evidence="2 3" key="1">
    <citation type="submission" date="2018-05" db="EMBL/GenBank/DDBJ databases">
        <title>Genomic Encyclopedia of Type Strains, Phase IV (KMG-IV): sequencing the most valuable type-strain genomes for metagenomic binning, comparative biology and taxonomic classification.</title>
        <authorList>
            <person name="Goeker M."/>
        </authorList>
    </citation>
    <scope>NUCLEOTIDE SEQUENCE [LARGE SCALE GENOMIC DNA]</scope>
    <source>
        <strain evidence="2 3">DSM 103371</strain>
    </source>
</reference>
<dbReference type="InterPro" id="IPR007820">
    <property type="entry name" value="AbrB_fam"/>
</dbReference>
<evidence type="ECO:0000313" key="3">
    <source>
        <dbReference type="Proteomes" id="UP000245390"/>
    </source>
</evidence>
<feature type="transmembrane region" description="Helical" evidence="1">
    <location>
        <begin position="97"/>
        <end position="119"/>
    </location>
</feature>